<sequence>MKENNFKKNIAVITFPLINNYGGIIQAYALMSVLTQLGHNPTLINLKSEKRYISVTKYIFKKYFLFFLKKYRQVTLTVKDRKLEEFVNKYIESKSASIWNSKQLHRHFMSKKYDVCIVGSDQVFAKMGYPKFENDYSLGFVDDETKKLSYAASFGGSDFLGDISSVNYHKENLSRFAGVSVREKSAVQVCFERFNVNAKHVLDPTMLIDKKHYISIINSPLEQLEEKKLFAYVLDSDWEKNNQMSQFADRKGMTINQVNDGNSSKNIISMQQWLGSIYFSEHVITDSFHGCVFCIIFNKPFNCFVNKKRGADRFYSLLAMFGLENRIINSDINDDLIDWVSVNSKLEKYKKDSLNFLDSNL</sequence>
<keyword evidence="3" id="KW-1185">Reference proteome</keyword>
<evidence type="ECO:0000313" key="2">
    <source>
        <dbReference type="EMBL" id="MYM60720.1"/>
    </source>
</evidence>
<protein>
    <submittedName>
        <fullName evidence="2">Polysaccharide pyruvyl transferase family protein</fullName>
    </submittedName>
</protein>
<dbReference type="RefSeq" id="WP_160931597.1">
    <property type="nucleotide sequence ID" value="NZ_WWEU01000006.1"/>
</dbReference>
<dbReference type="Pfam" id="PF04230">
    <property type="entry name" value="PS_pyruv_trans"/>
    <property type="match status" value="1"/>
</dbReference>
<gene>
    <name evidence="2" type="ORF">GTG28_15940</name>
</gene>
<keyword evidence="2" id="KW-0808">Transferase</keyword>
<comment type="caution">
    <text evidence="2">The sequence shown here is derived from an EMBL/GenBank/DDBJ whole genome shotgun (WGS) entry which is preliminary data.</text>
</comment>
<dbReference type="GO" id="GO:0016740">
    <property type="term" value="F:transferase activity"/>
    <property type="evidence" value="ECO:0007669"/>
    <property type="project" value="UniProtKB-KW"/>
</dbReference>
<accession>A0A6L8M0W6</accession>
<dbReference type="InterPro" id="IPR007345">
    <property type="entry name" value="Polysacch_pyruvyl_Trfase"/>
</dbReference>
<reference evidence="2 3" key="1">
    <citation type="submission" date="2020-01" db="EMBL/GenBank/DDBJ databases">
        <title>Draft Genome Sequence of Vibrio sp. strain OCN044, Isolated from a Healthy Coral at Palmyra Atoll.</title>
        <authorList>
            <person name="Videau P."/>
            <person name="Loughran R."/>
            <person name="Esquivel A."/>
            <person name="Deadmond M."/>
            <person name="Paddock B.E."/>
            <person name="Saw J.H."/>
            <person name="Ushijima B."/>
        </authorList>
    </citation>
    <scope>NUCLEOTIDE SEQUENCE [LARGE SCALE GENOMIC DNA]</scope>
    <source>
        <strain evidence="2 3">OCN044</strain>
    </source>
</reference>
<dbReference type="Proteomes" id="UP000478571">
    <property type="component" value="Unassembled WGS sequence"/>
</dbReference>
<evidence type="ECO:0000259" key="1">
    <source>
        <dbReference type="Pfam" id="PF04230"/>
    </source>
</evidence>
<evidence type="ECO:0000313" key="3">
    <source>
        <dbReference type="Proteomes" id="UP000478571"/>
    </source>
</evidence>
<dbReference type="AlphaFoldDB" id="A0A6L8M0W6"/>
<name>A0A6L8M0W6_9VIBR</name>
<proteinExistence type="predicted"/>
<organism evidence="2 3">
    <name type="scientific">Vibrio tetraodonis subsp. pristinus</name>
    <dbReference type="NCBI Taxonomy" id="2695891"/>
    <lineage>
        <taxon>Bacteria</taxon>
        <taxon>Pseudomonadati</taxon>
        <taxon>Pseudomonadota</taxon>
        <taxon>Gammaproteobacteria</taxon>
        <taxon>Vibrionales</taxon>
        <taxon>Vibrionaceae</taxon>
        <taxon>Vibrio</taxon>
    </lineage>
</organism>
<feature type="domain" description="Polysaccharide pyruvyl transferase" evidence="1">
    <location>
        <begin position="20"/>
        <end position="306"/>
    </location>
</feature>
<dbReference type="EMBL" id="WWEU01000006">
    <property type="protein sequence ID" value="MYM60720.1"/>
    <property type="molecule type" value="Genomic_DNA"/>
</dbReference>